<organism evidence="2 3">
    <name type="scientific">Dentipellis fragilis</name>
    <dbReference type="NCBI Taxonomy" id="205917"/>
    <lineage>
        <taxon>Eukaryota</taxon>
        <taxon>Fungi</taxon>
        <taxon>Dikarya</taxon>
        <taxon>Basidiomycota</taxon>
        <taxon>Agaricomycotina</taxon>
        <taxon>Agaricomycetes</taxon>
        <taxon>Russulales</taxon>
        <taxon>Hericiaceae</taxon>
        <taxon>Dentipellis</taxon>
    </lineage>
</organism>
<evidence type="ECO:0000313" key="3">
    <source>
        <dbReference type="Proteomes" id="UP000298327"/>
    </source>
</evidence>
<dbReference type="EMBL" id="SEOQ01000010">
    <property type="protein sequence ID" value="TFY72601.1"/>
    <property type="molecule type" value="Genomic_DNA"/>
</dbReference>
<accession>A0A4Y9ZFM8</accession>
<keyword evidence="3" id="KW-1185">Reference proteome</keyword>
<dbReference type="GO" id="GO:0005737">
    <property type="term" value="C:cytoplasm"/>
    <property type="evidence" value="ECO:0007669"/>
    <property type="project" value="TreeGrafter"/>
</dbReference>
<dbReference type="STRING" id="205917.A0A4Y9ZFM8"/>
<dbReference type="PANTHER" id="PTHR43570:SF16">
    <property type="entry name" value="ALDEHYDE DEHYDROGENASE TYPE III, ISOFORM Q"/>
    <property type="match status" value="1"/>
</dbReference>
<reference evidence="2 3" key="1">
    <citation type="submission" date="2019-02" db="EMBL/GenBank/DDBJ databases">
        <title>Genome sequencing of the rare red list fungi Dentipellis fragilis.</title>
        <authorList>
            <person name="Buettner E."/>
            <person name="Kellner H."/>
        </authorList>
    </citation>
    <scope>NUCLEOTIDE SEQUENCE [LARGE SCALE GENOMIC DNA]</scope>
    <source>
        <strain evidence="2 3">DSM 105465</strain>
    </source>
</reference>
<comment type="caution">
    <text evidence="2">The sequence shown here is derived from an EMBL/GenBank/DDBJ whole genome shotgun (WGS) entry which is preliminary data.</text>
</comment>
<dbReference type="Gene3D" id="3.40.605.10">
    <property type="entry name" value="Aldehyde Dehydrogenase, Chain A, domain 1"/>
    <property type="match status" value="1"/>
</dbReference>
<keyword evidence="1" id="KW-0560">Oxidoreductase</keyword>
<name>A0A4Y9ZFM8_9AGAM</name>
<dbReference type="InterPro" id="IPR012394">
    <property type="entry name" value="Aldehyde_DH_NAD(P)"/>
</dbReference>
<dbReference type="InterPro" id="IPR016161">
    <property type="entry name" value="Ald_DH/histidinol_DH"/>
</dbReference>
<dbReference type="PANTHER" id="PTHR43570">
    <property type="entry name" value="ALDEHYDE DEHYDROGENASE"/>
    <property type="match status" value="1"/>
</dbReference>
<dbReference type="AlphaFoldDB" id="A0A4Y9ZFM8"/>
<dbReference type="Gene3D" id="3.40.309.10">
    <property type="entry name" value="Aldehyde Dehydrogenase, Chain A, domain 2"/>
    <property type="match status" value="1"/>
</dbReference>
<evidence type="ECO:0000313" key="2">
    <source>
        <dbReference type="EMBL" id="TFY72601.1"/>
    </source>
</evidence>
<dbReference type="InterPro" id="IPR016163">
    <property type="entry name" value="Ald_DH_C"/>
</dbReference>
<evidence type="ECO:0008006" key="4">
    <source>
        <dbReference type="Google" id="ProtNLM"/>
    </source>
</evidence>
<dbReference type="GO" id="GO:0006081">
    <property type="term" value="P:aldehyde metabolic process"/>
    <property type="evidence" value="ECO:0007669"/>
    <property type="project" value="InterPro"/>
</dbReference>
<gene>
    <name evidence="2" type="ORF">EVG20_g409</name>
</gene>
<dbReference type="InterPro" id="IPR016162">
    <property type="entry name" value="Ald_DH_N"/>
</dbReference>
<sequence length="581" mass="63433">MSGYIRGYAELFVDYSPMESNEGLRMRAQKIRKVEDKCQTRPEYTFAECKSAPLPRSRLRRFGWHTLTIVYTLADRISGYACSLGVYALSLRTAPLAIRWRMALLDLSASYVSGISRPVNWRRKQLQGIHDLIHDNTEALMGAALDDKRLTRADLLLELNYVLSLIRTQLDTVIGSAGAAGATRNVEPDLLSGSRTRKLAQVQTTAGVVLVSSTWAFPYSSSLGGLVLTYASGNVAALALPASVKVTALLGSLLKKYVDHAGYSLVDSSELVKDIPSLSATPSAPSLVVLDVNVDGSVEPLRTVTAPATSSVAYVNYSALGKRGGRGRARTEAAKKIARDLVQSKVLFQGRALFAPFIVYVDIEAYHDLTLELIAAAKEFGSAIQESHVPLKTREPTGIRTLVNNAVRIIEMEPEVGSFTDLPSDGAPTLVIAKTRSPDAAIDGLQSLTCIPALYLYSQEPFTSYIVKNVEADRILINGIPLDLLANPFAIETKKLPSSLTHSQTIIKSSGPHIVLADSTYQLERQLLKNIASANINRLDEGDGTRWDFFDQVKLVFQGVKLLTYTSVALGGYLAYRRYTK</sequence>
<dbReference type="SUPFAM" id="SSF53720">
    <property type="entry name" value="ALDH-like"/>
    <property type="match status" value="1"/>
</dbReference>
<dbReference type="GO" id="GO:0004029">
    <property type="term" value="F:aldehyde dehydrogenase (NAD+) activity"/>
    <property type="evidence" value="ECO:0007669"/>
    <property type="project" value="TreeGrafter"/>
</dbReference>
<evidence type="ECO:0000256" key="1">
    <source>
        <dbReference type="ARBA" id="ARBA00023002"/>
    </source>
</evidence>
<proteinExistence type="predicted"/>
<dbReference type="OrthoDB" id="5596991at2759"/>
<protein>
    <recommendedName>
        <fullName evidence="4">Aldehyde dehydrogenase domain-containing protein</fullName>
    </recommendedName>
</protein>
<dbReference type="Proteomes" id="UP000298327">
    <property type="component" value="Unassembled WGS sequence"/>
</dbReference>